<keyword evidence="3" id="KW-1185">Reference proteome</keyword>
<sequence length="213" mass="23897">MEICFCQPISSSTYIISKLPFKAIIHCKCLNKSWHDLLSSPYFAQLRFSKVPSKSTLLLFTNYFSPAPTPKKLIYLYDITVSANDKDKLCGVVDVKPLNFMWTIEIGYDLIDTDQRSKFSSINEDWILGNNLSKGNGYLPAPVRSNPNLSNDNLVKNCIIGVPKGCLNFRTTNKQKLTMISNLVGPDSDTWTNEIEDFDGGSQPLISTSFPSH</sequence>
<evidence type="ECO:0000259" key="1">
    <source>
        <dbReference type="Pfam" id="PF00646"/>
    </source>
</evidence>
<dbReference type="EMBL" id="CAWUPB010000994">
    <property type="protein sequence ID" value="CAK7336471.1"/>
    <property type="molecule type" value="Genomic_DNA"/>
</dbReference>
<proteinExistence type="predicted"/>
<organism evidence="2 3">
    <name type="scientific">Dovyalis caffra</name>
    <dbReference type="NCBI Taxonomy" id="77055"/>
    <lineage>
        <taxon>Eukaryota</taxon>
        <taxon>Viridiplantae</taxon>
        <taxon>Streptophyta</taxon>
        <taxon>Embryophyta</taxon>
        <taxon>Tracheophyta</taxon>
        <taxon>Spermatophyta</taxon>
        <taxon>Magnoliopsida</taxon>
        <taxon>eudicotyledons</taxon>
        <taxon>Gunneridae</taxon>
        <taxon>Pentapetalae</taxon>
        <taxon>rosids</taxon>
        <taxon>fabids</taxon>
        <taxon>Malpighiales</taxon>
        <taxon>Salicaceae</taxon>
        <taxon>Flacourtieae</taxon>
        <taxon>Dovyalis</taxon>
    </lineage>
</organism>
<gene>
    <name evidence="2" type="ORF">DCAF_LOCUS11479</name>
</gene>
<comment type="caution">
    <text evidence="2">The sequence shown here is derived from an EMBL/GenBank/DDBJ whole genome shotgun (WGS) entry which is preliminary data.</text>
</comment>
<feature type="domain" description="F-box" evidence="1">
    <location>
        <begin position="13"/>
        <end position="43"/>
    </location>
</feature>
<dbReference type="AlphaFoldDB" id="A0AAV1RL32"/>
<accession>A0AAV1RL32</accession>
<dbReference type="Pfam" id="PF00646">
    <property type="entry name" value="F-box"/>
    <property type="match status" value="1"/>
</dbReference>
<protein>
    <recommendedName>
        <fullName evidence="1">F-box domain-containing protein</fullName>
    </recommendedName>
</protein>
<name>A0AAV1RL32_9ROSI</name>
<dbReference type="InterPro" id="IPR001810">
    <property type="entry name" value="F-box_dom"/>
</dbReference>
<dbReference type="Proteomes" id="UP001314170">
    <property type="component" value="Unassembled WGS sequence"/>
</dbReference>
<dbReference type="InterPro" id="IPR036047">
    <property type="entry name" value="F-box-like_dom_sf"/>
</dbReference>
<evidence type="ECO:0000313" key="2">
    <source>
        <dbReference type="EMBL" id="CAK7336471.1"/>
    </source>
</evidence>
<dbReference type="SUPFAM" id="SSF81383">
    <property type="entry name" value="F-box domain"/>
    <property type="match status" value="1"/>
</dbReference>
<reference evidence="2 3" key="1">
    <citation type="submission" date="2024-01" db="EMBL/GenBank/DDBJ databases">
        <authorList>
            <person name="Waweru B."/>
        </authorList>
    </citation>
    <scope>NUCLEOTIDE SEQUENCE [LARGE SCALE GENOMIC DNA]</scope>
</reference>
<evidence type="ECO:0000313" key="3">
    <source>
        <dbReference type="Proteomes" id="UP001314170"/>
    </source>
</evidence>